<keyword evidence="4 7" id="KW-0812">Transmembrane</keyword>
<feature type="transmembrane region" description="Helical" evidence="7">
    <location>
        <begin position="273"/>
        <end position="293"/>
    </location>
</feature>
<dbReference type="InterPro" id="IPR036259">
    <property type="entry name" value="MFS_trans_sf"/>
</dbReference>
<keyword evidence="2" id="KW-0813">Transport</keyword>
<gene>
    <name evidence="9" type="ORF">Ark11_0134</name>
</gene>
<dbReference type="PROSITE" id="PS50850">
    <property type="entry name" value="MFS"/>
    <property type="match status" value="1"/>
</dbReference>
<evidence type="ECO:0000256" key="2">
    <source>
        <dbReference type="ARBA" id="ARBA00022448"/>
    </source>
</evidence>
<dbReference type="PANTHER" id="PTHR43045:SF7">
    <property type="entry name" value="MAJOR FACILITATOR SUPERFAMILY TRANSPORTER"/>
    <property type="match status" value="1"/>
</dbReference>
<feature type="transmembrane region" description="Helical" evidence="7">
    <location>
        <begin position="501"/>
        <end position="519"/>
    </location>
</feature>
<evidence type="ECO:0000256" key="1">
    <source>
        <dbReference type="ARBA" id="ARBA00004651"/>
    </source>
</evidence>
<accession>A0A0S4M059</accession>
<evidence type="ECO:0000256" key="5">
    <source>
        <dbReference type="ARBA" id="ARBA00022989"/>
    </source>
</evidence>
<feature type="domain" description="Major facilitator superfamily (MFS) profile" evidence="8">
    <location>
        <begin position="8"/>
        <end position="523"/>
    </location>
</feature>
<feature type="transmembrane region" description="Helical" evidence="7">
    <location>
        <begin position="300"/>
        <end position="321"/>
    </location>
</feature>
<evidence type="ECO:0000256" key="7">
    <source>
        <dbReference type="SAM" id="Phobius"/>
    </source>
</evidence>
<keyword evidence="3" id="KW-1003">Cell membrane</keyword>
<protein>
    <submittedName>
        <fullName evidence="9">Putative transporter MFS family</fullName>
    </submittedName>
</protein>
<dbReference type="Pfam" id="PF07690">
    <property type="entry name" value="MFS_1"/>
    <property type="match status" value="1"/>
</dbReference>
<evidence type="ECO:0000256" key="3">
    <source>
        <dbReference type="ARBA" id="ARBA00022475"/>
    </source>
</evidence>
<name>A0A0S4M059_9BURK</name>
<evidence type="ECO:0000256" key="6">
    <source>
        <dbReference type="ARBA" id="ARBA00023136"/>
    </source>
</evidence>
<organism evidence="9 10">
    <name type="scientific">Candidatus Ichthyocystis hellenicum</name>
    <dbReference type="NCBI Taxonomy" id="1561003"/>
    <lineage>
        <taxon>Bacteria</taxon>
        <taxon>Pseudomonadati</taxon>
        <taxon>Pseudomonadota</taxon>
        <taxon>Betaproteobacteria</taxon>
        <taxon>Burkholderiales</taxon>
        <taxon>Candidatus Ichthyocystis</taxon>
    </lineage>
</organism>
<feature type="transmembrane region" description="Helical" evidence="7">
    <location>
        <begin position="109"/>
        <end position="132"/>
    </location>
</feature>
<evidence type="ECO:0000313" key="10">
    <source>
        <dbReference type="Proteomes" id="UP000198651"/>
    </source>
</evidence>
<feature type="transmembrane region" description="Helical" evidence="7">
    <location>
        <begin position="78"/>
        <end position="97"/>
    </location>
</feature>
<dbReference type="STRING" id="1561003.Ark11_0134"/>
<feature type="transmembrane region" description="Helical" evidence="7">
    <location>
        <begin position="430"/>
        <end position="456"/>
    </location>
</feature>
<keyword evidence="10" id="KW-1185">Reference proteome</keyword>
<dbReference type="SUPFAM" id="SSF103473">
    <property type="entry name" value="MFS general substrate transporter"/>
    <property type="match status" value="2"/>
</dbReference>
<dbReference type="PROSITE" id="PS00217">
    <property type="entry name" value="SUGAR_TRANSPORT_2"/>
    <property type="match status" value="1"/>
</dbReference>
<proteinExistence type="predicted"/>
<reference evidence="10" key="1">
    <citation type="submission" date="2015-11" db="EMBL/GenBank/DDBJ databases">
        <authorList>
            <person name="Seth-Smith H.M.B."/>
        </authorList>
    </citation>
    <scope>NUCLEOTIDE SEQUENCE [LARGE SCALE GENOMIC DNA]</scope>
    <source>
        <strain evidence="10">2013Ark11</strain>
    </source>
</reference>
<sequence length="527" mass="59124">MTGEMKKVIFASAVGSVFEYYDFWVYVMMAPVLGPLFFQGDKVVQIVMVLSVITVTSVSRPIGGLIFGYVGDLWGRKLSFLITLVMMGIATFSIGLLPTYSTVGVKAPILLVILRVLQGLALGGEFIGASIYIAEHVKFERRGFFSAIVLSTSGIGVSVTALVLFVTRSLIDDEAFNSWGWRLPFLLSFFVFLGSLLARIKIKESPVFEKMVRESALSPSPIKESFSTPKNLKLIFLAFICVMIGESGITQSDYIIFLFLVNVLKVDMGIVDKMLICIYLLHVPILIYSGYLSDRFGRRAILLAAFLLTVLFYRPGFQYLVQVSYPAYGRAIVENPIVIHYRPTTNCEFGVWEHFLLSTGKVGYKSFNTCQETVRWLGDNVINFSRDELAAREYISVGNRLIELENRPSLVQALKDAKYMPDGRSVGMSFWKMVLISFVIMIPVSMVFGVCVAALLDMFPPRIRYTSVSFIYNMGHGLLGGLVPVIIMYNVFHFGSIYSATYYTVFVSLLGLLFSLFFYPKHCCRDD</sequence>
<dbReference type="EMBL" id="LN906597">
    <property type="protein sequence ID" value="CUT16993.1"/>
    <property type="molecule type" value="Genomic_DNA"/>
</dbReference>
<dbReference type="InterPro" id="IPR020846">
    <property type="entry name" value="MFS_dom"/>
</dbReference>
<feature type="transmembrane region" description="Helical" evidence="7">
    <location>
        <begin position="44"/>
        <end position="71"/>
    </location>
</feature>
<comment type="subcellular location">
    <subcellularLocation>
        <location evidence="1">Cell membrane</location>
        <topology evidence="1">Multi-pass membrane protein</topology>
    </subcellularLocation>
</comment>
<dbReference type="InterPro" id="IPR011701">
    <property type="entry name" value="MFS"/>
</dbReference>
<feature type="transmembrane region" description="Helical" evidence="7">
    <location>
        <begin position="468"/>
        <end position="489"/>
    </location>
</feature>
<dbReference type="PROSITE" id="PS00216">
    <property type="entry name" value="SUGAR_TRANSPORT_1"/>
    <property type="match status" value="1"/>
</dbReference>
<dbReference type="PANTHER" id="PTHR43045">
    <property type="entry name" value="SHIKIMATE TRANSPORTER"/>
    <property type="match status" value="1"/>
</dbReference>
<dbReference type="GO" id="GO:0022857">
    <property type="term" value="F:transmembrane transporter activity"/>
    <property type="evidence" value="ECO:0007669"/>
    <property type="project" value="InterPro"/>
</dbReference>
<feature type="transmembrane region" description="Helical" evidence="7">
    <location>
        <begin position="20"/>
        <end position="38"/>
    </location>
</feature>
<evidence type="ECO:0000313" key="9">
    <source>
        <dbReference type="EMBL" id="CUT16993.1"/>
    </source>
</evidence>
<feature type="transmembrane region" description="Helical" evidence="7">
    <location>
        <begin position="179"/>
        <end position="198"/>
    </location>
</feature>
<keyword evidence="6 7" id="KW-0472">Membrane</keyword>
<dbReference type="InterPro" id="IPR005829">
    <property type="entry name" value="Sugar_transporter_CS"/>
</dbReference>
<feature type="transmembrane region" description="Helical" evidence="7">
    <location>
        <begin position="144"/>
        <end position="167"/>
    </location>
</feature>
<evidence type="ECO:0000259" key="8">
    <source>
        <dbReference type="PROSITE" id="PS50850"/>
    </source>
</evidence>
<dbReference type="GO" id="GO:0005886">
    <property type="term" value="C:plasma membrane"/>
    <property type="evidence" value="ECO:0007669"/>
    <property type="project" value="UniProtKB-SubCell"/>
</dbReference>
<dbReference type="Gene3D" id="1.20.1250.20">
    <property type="entry name" value="MFS general substrate transporter like domains"/>
    <property type="match status" value="1"/>
</dbReference>
<dbReference type="Proteomes" id="UP000198651">
    <property type="component" value="Chromosome I"/>
</dbReference>
<keyword evidence="5 7" id="KW-1133">Transmembrane helix</keyword>
<feature type="transmembrane region" description="Helical" evidence="7">
    <location>
        <begin position="234"/>
        <end position="261"/>
    </location>
</feature>
<evidence type="ECO:0000256" key="4">
    <source>
        <dbReference type="ARBA" id="ARBA00022692"/>
    </source>
</evidence>
<dbReference type="AlphaFoldDB" id="A0A0S4M059"/>